<dbReference type="PRINTS" id="PR00344">
    <property type="entry name" value="BCTRLSENSOR"/>
</dbReference>
<evidence type="ECO:0000256" key="9">
    <source>
        <dbReference type="ARBA" id="ARBA00022777"/>
    </source>
</evidence>
<dbReference type="GO" id="GO:0000155">
    <property type="term" value="F:phosphorelay sensor kinase activity"/>
    <property type="evidence" value="ECO:0007669"/>
    <property type="project" value="InterPro"/>
</dbReference>
<dbReference type="GO" id="GO:0000156">
    <property type="term" value="F:phosphorelay response regulator activity"/>
    <property type="evidence" value="ECO:0007669"/>
    <property type="project" value="TreeGrafter"/>
</dbReference>
<evidence type="ECO:0000313" key="18">
    <source>
        <dbReference type="EMBL" id="ROR93001.1"/>
    </source>
</evidence>
<dbReference type="PROSITE" id="PS50109">
    <property type="entry name" value="HIS_KIN"/>
    <property type="match status" value="1"/>
</dbReference>
<feature type="transmembrane region" description="Helical" evidence="16">
    <location>
        <begin position="238"/>
        <end position="256"/>
    </location>
</feature>
<dbReference type="AlphaFoldDB" id="A0A3N2CZN9"/>
<dbReference type="InterPro" id="IPR004358">
    <property type="entry name" value="Sig_transdc_His_kin-like_C"/>
</dbReference>
<keyword evidence="5" id="KW-0597">Phosphoprotein</keyword>
<evidence type="ECO:0000256" key="13">
    <source>
        <dbReference type="ARBA" id="ARBA00023136"/>
    </source>
</evidence>
<dbReference type="SUPFAM" id="SSF55874">
    <property type="entry name" value="ATPase domain of HSP90 chaperone/DNA topoisomerase II/histidine kinase"/>
    <property type="match status" value="1"/>
</dbReference>
<evidence type="ECO:0000313" key="19">
    <source>
        <dbReference type="Proteomes" id="UP000281738"/>
    </source>
</evidence>
<dbReference type="InterPro" id="IPR036890">
    <property type="entry name" value="HATPase_C_sf"/>
</dbReference>
<dbReference type="SMART" id="SM00388">
    <property type="entry name" value="HisKA"/>
    <property type="match status" value="1"/>
</dbReference>
<evidence type="ECO:0000256" key="3">
    <source>
        <dbReference type="ARBA" id="ARBA00012438"/>
    </source>
</evidence>
<keyword evidence="10" id="KW-0067">ATP-binding</keyword>
<comment type="catalytic activity">
    <reaction evidence="1">
        <text>ATP + protein L-histidine = ADP + protein N-phospho-L-histidine.</text>
        <dbReference type="EC" id="2.7.13.3"/>
    </reaction>
</comment>
<keyword evidence="8" id="KW-0547">Nucleotide-binding</keyword>
<feature type="transmembrane region" description="Helical" evidence="16">
    <location>
        <begin position="72"/>
        <end position="93"/>
    </location>
</feature>
<dbReference type="InterPro" id="IPR036097">
    <property type="entry name" value="HisK_dim/P_sf"/>
</dbReference>
<dbReference type="GO" id="GO:0005886">
    <property type="term" value="C:plasma membrane"/>
    <property type="evidence" value="ECO:0007669"/>
    <property type="project" value="UniProtKB-SubCell"/>
</dbReference>
<dbReference type="InterPro" id="IPR050351">
    <property type="entry name" value="BphY/WalK/GraS-like"/>
</dbReference>
<dbReference type="GO" id="GO:0030295">
    <property type="term" value="F:protein kinase activator activity"/>
    <property type="evidence" value="ECO:0007669"/>
    <property type="project" value="TreeGrafter"/>
</dbReference>
<accession>A0A3N2CZN9</accession>
<dbReference type="InterPro" id="IPR035965">
    <property type="entry name" value="PAS-like_dom_sf"/>
</dbReference>
<proteinExistence type="predicted"/>
<evidence type="ECO:0000256" key="5">
    <source>
        <dbReference type="ARBA" id="ARBA00022553"/>
    </source>
</evidence>
<reference evidence="18 19" key="1">
    <citation type="submission" date="2018-11" db="EMBL/GenBank/DDBJ databases">
        <title>Sequencing the genomes of 1000 actinobacteria strains.</title>
        <authorList>
            <person name="Klenk H.-P."/>
        </authorList>
    </citation>
    <scope>NUCLEOTIDE SEQUENCE [LARGE SCALE GENOMIC DNA]</scope>
    <source>
        <strain evidence="18 19">DSM 12652</strain>
    </source>
</reference>
<dbReference type="GO" id="GO:0007234">
    <property type="term" value="P:osmosensory signaling via phosphorelay pathway"/>
    <property type="evidence" value="ECO:0007669"/>
    <property type="project" value="TreeGrafter"/>
</dbReference>
<dbReference type="SUPFAM" id="SSF47384">
    <property type="entry name" value="Homodimeric domain of signal transducing histidine kinase"/>
    <property type="match status" value="1"/>
</dbReference>
<dbReference type="InterPro" id="IPR003594">
    <property type="entry name" value="HATPase_dom"/>
</dbReference>
<dbReference type="Gene3D" id="3.30.450.20">
    <property type="entry name" value="PAS domain"/>
    <property type="match status" value="1"/>
</dbReference>
<feature type="transmembrane region" description="Helical" evidence="16">
    <location>
        <begin position="156"/>
        <end position="178"/>
    </location>
</feature>
<dbReference type="SMART" id="SM00387">
    <property type="entry name" value="HATPase_c"/>
    <property type="match status" value="1"/>
</dbReference>
<dbReference type="PANTHER" id="PTHR42878">
    <property type="entry name" value="TWO-COMPONENT HISTIDINE KINASE"/>
    <property type="match status" value="1"/>
</dbReference>
<keyword evidence="4" id="KW-1003">Cell membrane</keyword>
<dbReference type="CDD" id="cd00075">
    <property type="entry name" value="HATPase"/>
    <property type="match status" value="1"/>
</dbReference>
<dbReference type="CDD" id="cd00082">
    <property type="entry name" value="HisKA"/>
    <property type="match status" value="1"/>
</dbReference>
<evidence type="ECO:0000259" key="17">
    <source>
        <dbReference type="PROSITE" id="PS50109"/>
    </source>
</evidence>
<feature type="transmembrane region" description="Helical" evidence="16">
    <location>
        <begin position="190"/>
        <end position="209"/>
    </location>
</feature>
<dbReference type="InterPro" id="IPR005467">
    <property type="entry name" value="His_kinase_dom"/>
</dbReference>
<dbReference type="Proteomes" id="UP000281738">
    <property type="component" value="Unassembled WGS sequence"/>
</dbReference>
<dbReference type="Pfam" id="PF02518">
    <property type="entry name" value="HATPase_c"/>
    <property type="match status" value="1"/>
</dbReference>
<dbReference type="Gene3D" id="3.30.565.10">
    <property type="entry name" value="Histidine kinase-like ATPase, C-terminal domain"/>
    <property type="match status" value="1"/>
</dbReference>
<feature type="transmembrane region" description="Helical" evidence="16">
    <location>
        <begin position="215"/>
        <end position="231"/>
    </location>
</feature>
<evidence type="ECO:0000256" key="2">
    <source>
        <dbReference type="ARBA" id="ARBA00004651"/>
    </source>
</evidence>
<evidence type="ECO:0000256" key="4">
    <source>
        <dbReference type="ARBA" id="ARBA00022475"/>
    </source>
</evidence>
<evidence type="ECO:0000256" key="7">
    <source>
        <dbReference type="ARBA" id="ARBA00022692"/>
    </source>
</evidence>
<evidence type="ECO:0000256" key="10">
    <source>
        <dbReference type="ARBA" id="ARBA00022840"/>
    </source>
</evidence>
<feature type="region of interest" description="Disordered" evidence="15">
    <location>
        <begin position="665"/>
        <end position="685"/>
    </location>
</feature>
<evidence type="ECO:0000256" key="14">
    <source>
        <dbReference type="ARBA" id="ARBA00039401"/>
    </source>
</evidence>
<keyword evidence="11 16" id="KW-1133">Transmembrane helix</keyword>
<dbReference type="InterPro" id="IPR003661">
    <property type="entry name" value="HisK_dim/P_dom"/>
</dbReference>
<evidence type="ECO:0000256" key="1">
    <source>
        <dbReference type="ARBA" id="ARBA00000085"/>
    </source>
</evidence>
<dbReference type="GO" id="GO:0005524">
    <property type="term" value="F:ATP binding"/>
    <property type="evidence" value="ECO:0007669"/>
    <property type="project" value="UniProtKB-KW"/>
</dbReference>
<comment type="caution">
    <text evidence="18">The sequence shown here is derived from an EMBL/GenBank/DDBJ whole genome shotgun (WGS) entry which is preliminary data.</text>
</comment>
<dbReference type="PANTHER" id="PTHR42878:SF7">
    <property type="entry name" value="SENSOR HISTIDINE KINASE GLRK"/>
    <property type="match status" value="1"/>
</dbReference>
<dbReference type="EC" id="2.7.13.3" evidence="3"/>
<evidence type="ECO:0000256" key="6">
    <source>
        <dbReference type="ARBA" id="ARBA00022679"/>
    </source>
</evidence>
<keyword evidence="9" id="KW-0418">Kinase</keyword>
<name>A0A3N2CZN9_9ACTN</name>
<evidence type="ECO:0000256" key="11">
    <source>
        <dbReference type="ARBA" id="ARBA00022989"/>
    </source>
</evidence>
<keyword evidence="13 16" id="KW-0472">Membrane</keyword>
<protein>
    <recommendedName>
        <fullName evidence="14">Sensor-like histidine kinase SenX3</fullName>
        <ecNumber evidence="3">2.7.13.3</ecNumber>
    </recommendedName>
</protein>
<evidence type="ECO:0000256" key="16">
    <source>
        <dbReference type="SAM" id="Phobius"/>
    </source>
</evidence>
<dbReference type="EMBL" id="RKHO01000001">
    <property type="protein sequence ID" value="ROR93001.1"/>
    <property type="molecule type" value="Genomic_DNA"/>
</dbReference>
<comment type="subcellular location">
    <subcellularLocation>
        <location evidence="2">Cell membrane</location>
        <topology evidence="2">Multi-pass membrane protein</topology>
    </subcellularLocation>
</comment>
<dbReference type="Gene3D" id="1.10.287.130">
    <property type="match status" value="1"/>
</dbReference>
<feature type="domain" description="Histidine kinase" evidence="17">
    <location>
        <begin position="445"/>
        <end position="658"/>
    </location>
</feature>
<keyword evidence="12" id="KW-0902">Two-component regulatory system</keyword>
<evidence type="ECO:0000256" key="8">
    <source>
        <dbReference type="ARBA" id="ARBA00022741"/>
    </source>
</evidence>
<keyword evidence="7 16" id="KW-0812">Transmembrane</keyword>
<dbReference type="SUPFAM" id="SSF55785">
    <property type="entry name" value="PYP-like sensor domain (PAS domain)"/>
    <property type="match status" value="1"/>
</dbReference>
<dbReference type="InterPro" id="IPR007895">
    <property type="entry name" value="MASE1"/>
</dbReference>
<sequence>MRLSLWCGLYAVAGVLGRVTIIDDQALSLVWPAAGVGALWIATSTRQRLPVDLLAMAGVVYVVNAATGASPALGAVFVVTNLLQALVFAVLVGRLRPGLCTPGGDRAPRSLDDLGVVGGSAAAACLVAAAVGHLALTLLGLDPTPLGFALWWGRNLTGILTVGVLGLLVIARYATPVAGQPGARLSRRTACEAVALSALSLGLVLAIFGRAEAPPVGFLLLFATVIAGVRLGPLGAGLHGLGTGGAAVAFTLLGRGPFAGVGDLTERALYAQVFVTMTVLTGLVLAFNRAERNRALLGLQALQADTADRAQLFEAVLEHMREGVVVTDAQGEFLLRNTAGRALLGELPGDSSRVQDPAYYDMRHLDGSTVLAEERPFRLAVQGHEVLADYLLRPRDGRDPIVLEVAASPLPPSDPSDPQPRAIITYRDVTALRHDRDALASFSGVVAHDLKRPLTVINGWSEALAERFADGAVEPGDGLRMLDRVTGAAVQMGRFIDDLLSYTVVRDAPVQRVDVDLSAAADDAAAVFRERENRPQVYVQTGLHALADPVMVRQVLDNLIGNATKYVAPGVRPRVQVRGREDADWTLLTVTDNGIGIPPDQREQVFETFHRAHGEAYRGTGLGLAIVRRAVERCGGSVVVRDNPGGGTVFEVRLPAAPLTEVVEAPTPDGPVVRHRADGVASRHT</sequence>
<organism evidence="18 19">
    <name type="scientific">Nocardioides aurantiacus</name>
    <dbReference type="NCBI Taxonomy" id="86796"/>
    <lineage>
        <taxon>Bacteria</taxon>
        <taxon>Bacillati</taxon>
        <taxon>Actinomycetota</taxon>
        <taxon>Actinomycetes</taxon>
        <taxon>Propionibacteriales</taxon>
        <taxon>Nocardioidaceae</taxon>
        <taxon>Nocardioides</taxon>
    </lineage>
</organism>
<dbReference type="Pfam" id="PF05231">
    <property type="entry name" value="MASE1"/>
    <property type="match status" value="1"/>
</dbReference>
<keyword evidence="6" id="KW-0808">Transferase</keyword>
<dbReference type="Pfam" id="PF00512">
    <property type="entry name" value="HisKA"/>
    <property type="match status" value="1"/>
</dbReference>
<evidence type="ECO:0000256" key="12">
    <source>
        <dbReference type="ARBA" id="ARBA00023012"/>
    </source>
</evidence>
<feature type="transmembrane region" description="Helical" evidence="16">
    <location>
        <begin position="114"/>
        <end position="136"/>
    </location>
</feature>
<evidence type="ECO:0000256" key="15">
    <source>
        <dbReference type="SAM" id="MobiDB-lite"/>
    </source>
</evidence>
<keyword evidence="19" id="KW-1185">Reference proteome</keyword>
<feature type="transmembrane region" description="Helical" evidence="16">
    <location>
        <begin position="268"/>
        <end position="287"/>
    </location>
</feature>
<gene>
    <name evidence="18" type="ORF">EDD33_3906</name>
</gene>